<keyword evidence="9" id="KW-0325">Glycoprotein</keyword>
<evidence type="ECO:0000256" key="12">
    <source>
        <dbReference type="SAM" id="SignalP"/>
    </source>
</evidence>
<keyword evidence="15" id="KW-1185">Reference proteome</keyword>
<feature type="chain" id="PRO_5041730567" description="Ig-like domain-containing protein" evidence="12">
    <location>
        <begin position="19"/>
        <end position="282"/>
    </location>
</feature>
<keyword evidence="6 11" id="KW-0472">Membrane</keyword>
<evidence type="ECO:0000313" key="14">
    <source>
        <dbReference type="EMBL" id="KAK2839934.1"/>
    </source>
</evidence>
<keyword evidence="4 12" id="KW-0732">Signal</keyword>
<comment type="subcellular location">
    <subcellularLocation>
        <location evidence="1">Cell membrane</location>
        <topology evidence="1">Single-pass type I membrane protein</topology>
    </subcellularLocation>
</comment>
<dbReference type="InterPro" id="IPR003599">
    <property type="entry name" value="Ig_sub"/>
</dbReference>
<protein>
    <recommendedName>
        <fullName evidence="13">Ig-like domain-containing protein</fullName>
    </recommendedName>
</protein>
<evidence type="ECO:0000256" key="4">
    <source>
        <dbReference type="ARBA" id="ARBA00022729"/>
    </source>
</evidence>
<evidence type="ECO:0000256" key="1">
    <source>
        <dbReference type="ARBA" id="ARBA00004251"/>
    </source>
</evidence>
<dbReference type="InterPro" id="IPR051713">
    <property type="entry name" value="T-cell_Activation_Regulation"/>
</dbReference>
<evidence type="ECO:0000256" key="10">
    <source>
        <dbReference type="ARBA" id="ARBA00023319"/>
    </source>
</evidence>
<evidence type="ECO:0000256" key="7">
    <source>
        <dbReference type="ARBA" id="ARBA00023157"/>
    </source>
</evidence>
<evidence type="ECO:0000313" key="15">
    <source>
        <dbReference type="Proteomes" id="UP001187415"/>
    </source>
</evidence>
<feature type="transmembrane region" description="Helical" evidence="11">
    <location>
        <begin position="243"/>
        <end position="263"/>
    </location>
</feature>
<evidence type="ECO:0000256" key="8">
    <source>
        <dbReference type="ARBA" id="ARBA00023170"/>
    </source>
</evidence>
<reference evidence="14" key="1">
    <citation type="submission" date="2023-07" db="EMBL/GenBank/DDBJ databases">
        <title>Chromosome-level Genome Assembly of Striped Snakehead (Channa striata).</title>
        <authorList>
            <person name="Liu H."/>
        </authorList>
    </citation>
    <scope>NUCLEOTIDE SEQUENCE</scope>
    <source>
        <strain evidence="14">Gz</strain>
        <tissue evidence="14">Muscle</tissue>
    </source>
</reference>
<keyword evidence="10" id="KW-0393">Immunoglobulin domain</keyword>
<keyword evidence="2" id="KW-1003">Cell membrane</keyword>
<keyword evidence="8" id="KW-0675">Receptor</keyword>
<dbReference type="GO" id="GO:0042130">
    <property type="term" value="P:negative regulation of T cell proliferation"/>
    <property type="evidence" value="ECO:0007669"/>
    <property type="project" value="TreeGrafter"/>
</dbReference>
<keyword evidence="5 11" id="KW-1133">Transmembrane helix</keyword>
<proteinExistence type="predicted"/>
<accession>A0AA88MNC6</accession>
<keyword evidence="3 11" id="KW-0812">Transmembrane</keyword>
<dbReference type="GO" id="GO:0071222">
    <property type="term" value="P:cellular response to lipopolysaccharide"/>
    <property type="evidence" value="ECO:0007669"/>
    <property type="project" value="TreeGrafter"/>
</dbReference>
<evidence type="ECO:0000256" key="2">
    <source>
        <dbReference type="ARBA" id="ARBA00022475"/>
    </source>
</evidence>
<dbReference type="GO" id="GO:0031295">
    <property type="term" value="P:T cell costimulation"/>
    <property type="evidence" value="ECO:0007669"/>
    <property type="project" value="TreeGrafter"/>
</dbReference>
<dbReference type="Gene3D" id="2.60.40.10">
    <property type="entry name" value="Immunoglobulins"/>
    <property type="match status" value="2"/>
</dbReference>
<dbReference type="GO" id="GO:0009897">
    <property type="term" value="C:external side of plasma membrane"/>
    <property type="evidence" value="ECO:0007669"/>
    <property type="project" value="TreeGrafter"/>
</dbReference>
<comment type="caution">
    <text evidence="14">The sequence shown here is derived from an EMBL/GenBank/DDBJ whole genome shotgun (WGS) entry which is preliminary data.</text>
</comment>
<dbReference type="GO" id="GO:0042102">
    <property type="term" value="P:positive regulation of T cell proliferation"/>
    <property type="evidence" value="ECO:0007669"/>
    <property type="project" value="TreeGrafter"/>
</dbReference>
<evidence type="ECO:0000259" key="13">
    <source>
        <dbReference type="PROSITE" id="PS50835"/>
    </source>
</evidence>
<sequence length="282" mass="31969">MRTLLGFLLVVAVSGGEGVTDKDEETFESILDGSVLLQCPCPNRDEKSDFRWQKEEPDVTLVFLSNSNFSEKYEGRAKIFVAQEKYNCSLLLNNITADDQGRYRCSFFSGGQYIRSFVNLNVYASYSICQKNPDTNRNESVKVFQCDVKGRYRDAEIQWSLDSQLLTNSSTTSIIHSHALGDSAGLYNFSSKLITEDRGISLPTCDVKVKGLSNRSLIISCESEPTQQAMHGTPEPVLCFKKYLKVIPFVLVIGLSLVLWCRWKRTQRLPKMRNVESVYFKC</sequence>
<dbReference type="InterPro" id="IPR007110">
    <property type="entry name" value="Ig-like_dom"/>
</dbReference>
<dbReference type="GO" id="GO:0006955">
    <property type="term" value="P:immune response"/>
    <property type="evidence" value="ECO:0007669"/>
    <property type="project" value="TreeGrafter"/>
</dbReference>
<name>A0AA88MNC6_CHASR</name>
<dbReference type="Proteomes" id="UP001187415">
    <property type="component" value="Unassembled WGS sequence"/>
</dbReference>
<dbReference type="GO" id="GO:0007166">
    <property type="term" value="P:cell surface receptor signaling pathway"/>
    <property type="evidence" value="ECO:0007669"/>
    <property type="project" value="TreeGrafter"/>
</dbReference>
<feature type="domain" description="Ig-like" evidence="13">
    <location>
        <begin position="34"/>
        <end position="105"/>
    </location>
</feature>
<dbReference type="Pfam" id="PF07686">
    <property type="entry name" value="V-set"/>
    <property type="match status" value="1"/>
</dbReference>
<dbReference type="SMART" id="SM00406">
    <property type="entry name" value="IGv"/>
    <property type="match status" value="1"/>
</dbReference>
<dbReference type="InterPro" id="IPR013783">
    <property type="entry name" value="Ig-like_fold"/>
</dbReference>
<dbReference type="AlphaFoldDB" id="A0AA88MNC6"/>
<evidence type="ECO:0000256" key="9">
    <source>
        <dbReference type="ARBA" id="ARBA00023180"/>
    </source>
</evidence>
<dbReference type="PANTHER" id="PTHR25466:SF14">
    <property type="entry name" value="BUTYROPHILIN SUBFAMILY 2 MEMBER A2-LIKE-RELATED"/>
    <property type="match status" value="1"/>
</dbReference>
<evidence type="ECO:0000256" key="6">
    <source>
        <dbReference type="ARBA" id="ARBA00023136"/>
    </source>
</evidence>
<evidence type="ECO:0000256" key="5">
    <source>
        <dbReference type="ARBA" id="ARBA00022989"/>
    </source>
</evidence>
<keyword evidence="7" id="KW-1015">Disulfide bond</keyword>
<dbReference type="PROSITE" id="PS50835">
    <property type="entry name" value="IG_LIKE"/>
    <property type="match status" value="1"/>
</dbReference>
<dbReference type="SMART" id="SM00409">
    <property type="entry name" value="IG"/>
    <property type="match status" value="1"/>
</dbReference>
<dbReference type="PANTHER" id="PTHR25466">
    <property type="entry name" value="T-LYMPHOCYTE ACTIVATION ANTIGEN"/>
    <property type="match status" value="1"/>
</dbReference>
<dbReference type="SUPFAM" id="SSF48726">
    <property type="entry name" value="Immunoglobulin"/>
    <property type="match status" value="1"/>
</dbReference>
<organism evidence="14 15">
    <name type="scientific">Channa striata</name>
    <name type="common">Snakehead murrel</name>
    <name type="synonym">Ophicephalus striatus</name>
    <dbReference type="NCBI Taxonomy" id="64152"/>
    <lineage>
        <taxon>Eukaryota</taxon>
        <taxon>Metazoa</taxon>
        <taxon>Chordata</taxon>
        <taxon>Craniata</taxon>
        <taxon>Vertebrata</taxon>
        <taxon>Euteleostomi</taxon>
        <taxon>Actinopterygii</taxon>
        <taxon>Neopterygii</taxon>
        <taxon>Teleostei</taxon>
        <taxon>Neoteleostei</taxon>
        <taxon>Acanthomorphata</taxon>
        <taxon>Anabantaria</taxon>
        <taxon>Anabantiformes</taxon>
        <taxon>Channoidei</taxon>
        <taxon>Channidae</taxon>
        <taxon>Channa</taxon>
    </lineage>
</organism>
<feature type="signal peptide" evidence="12">
    <location>
        <begin position="1"/>
        <end position="18"/>
    </location>
</feature>
<dbReference type="EMBL" id="JAUPFM010000010">
    <property type="protein sequence ID" value="KAK2839934.1"/>
    <property type="molecule type" value="Genomic_DNA"/>
</dbReference>
<evidence type="ECO:0000256" key="11">
    <source>
        <dbReference type="SAM" id="Phobius"/>
    </source>
</evidence>
<gene>
    <name evidence="14" type="ORF">Q5P01_013674</name>
</gene>
<evidence type="ECO:0000256" key="3">
    <source>
        <dbReference type="ARBA" id="ARBA00022692"/>
    </source>
</evidence>
<dbReference type="InterPro" id="IPR013106">
    <property type="entry name" value="Ig_V-set"/>
</dbReference>
<dbReference type="InterPro" id="IPR036179">
    <property type="entry name" value="Ig-like_dom_sf"/>
</dbReference>